<name>A0A8X6T1U5_NEPPI</name>
<protein>
    <submittedName>
        <fullName evidence="2">PiggyBac transposable element-derived protein 4</fullName>
    </submittedName>
</protein>
<gene>
    <name evidence="2" type="primary">PGBD4</name>
    <name evidence="2" type="ORF">NPIL_302811</name>
</gene>
<feature type="domain" description="PiggyBac transposable element-derived protein" evidence="1">
    <location>
        <begin position="56"/>
        <end position="115"/>
    </location>
</feature>
<accession>A0A8X6T1U5</accession>
<reference evidence="2" key="1">
    <citation type="submission" date="2020-08" db="EMBL/GenBank/DDBJ databases">
        <title>Multicomponent nature underlies the extraordinary mechanical properties of spider dragline silk.</title>
        <authorList>
            <person name="Kono N."/>
            <person name="Nakamura H."/>
            <person name="Mori M."/>
            <person name="Yoshida Y."/>
            <person name="Ohtoshi R."/>
            <person name="Malay A.D."/>
            <person name="Moran D.A.P."/>
            <person name="Tomita M."/>
            <person name="Numata K."/>
            <person name="Arakawa K."/>
        </authorList>
    </citation>
    <scope>NUCLEOTIDE SEQUENCE</scope>
</reference>
<dbReference type="Pfam" id="PF13843">
    <property type="entry name" value="DDE_Tnp_1_7"/>
    <property type="match status" value="1"/>
</dbReference>
<dbReference type="EMBL" id="BMAW01001454">
    <property type="protein sequence ID" value="GFS74097.1"/>
    <property type="molecule type" value="Genomic_DNA"/>
</dbReference>
<keyword evidence="3" id="KW-1185">Reference proteome</keyword>
<comment type="caution">
    <text evidence="2">The sequence shown here is derived from an EMBL/GenBank/DDBJ whole genome shotgun (WGS) entry which is preliminary data.</text>
</comment>
<dbReference type="InterPro" id="IPR029526">
    <property type="entry name" value="PGBD"/>
</dbReference>
<organism evidence="2 3">
    <name type="scientific">Nephila pilipes</name>
    <name type="common">Giant wood spider</name>
    <name type="synonym">Nephila maculata</name>
    <dbReference type="NCBI Taxonomy" id="299642"/>
    <lineage>
        <taxon>Eukaryota</taxon>
        <taxon>Metazoa</taxon>
        <taxon>Ecdysozoa</taxon>
        <taxon>Arthropoda</taxon>
        <taxon>Chelicerata</taxon>
        <taxon>Arachnida</taxon>
        <taxon>Araneae</taxon>
        <taxon>Araneomorphae</taxon>
        <taxon>Entelegynae</taxon>
        <taxon>Araneoidea</taxon>
        <taxon>Nephilidae</taxon>
        <taxon>Nephila</taxon>
    </lineage>
</organism>
<dbReference type="AlphaFoldDB" id="A0A8X6T1U5"/>
<evidence type="ECO:0000313" key="3">
    <source>
        <dbReference type="Proteomes" id="UP000887013"/>
    </source>
</evidence>
<dbReference type="Proteomes" id="UP000887013">
    <property type="component" value="Unassembled WGS sequence"/>
</dbReference>
<proteinExistence type="predicted"/>
<sequence>MNFANVIQDSFNPRLLPIHLVDETITNSLILPPPKEEMELATQYLYMILATRDKEELTKNIQGSNRNIRMDNWFTSITLTEKLLMKPMNLTIVGTLRKNIREIPPELLQLRSRTVVISSRKKRRWTLRVSYGEINISLMNINVLHVHNRARKSENILSRKTFAIKLSEDHLTPWMKKYLNIQTLPRSTKVIISEVLNLQDIQSEEYSECKKGKLVHFAHIICEE</sequence>
<evidence type="ECO:0000259" key="1">
    <source>
        <dbReference type="Pfam" id="PF13843"/>
    </source>
</evidence>
<evidence type="ECO:0000313" key="2">
    <source>
        <dbReference type="EMBL" id="GFS74097.1"/>
    </source>
</evidence>
<dbReference type="OrthoDB" id="6770266at2759"/>